<accession>A0A7C4Z5V6</accession>
<feature type="compositionally biased region" description="Basic residues" evidence="1">
    <location>
        <begin position="1"/>
        <end position="10"/>
    </location>
</feature>
<gene>
    <name evidence="3" type="ORF">ENK37_07065</name>
</gene>
<feature type="region of interest" description="Disordered" evidence="1">
    <location>
        <begin position="1"/>
        <end position="23"/>
    </location>
</feature>
<comment type="caution">
    <text evidence="3">The sequence shown here is derived from an EMBL/GenBank/DDBJ whole genome shotgun (WGS) entry which is preliminary data.</text>
</comment>
<dbReference type="PANTHER" id="PTHR33608">
    <property type="entry name" value="BLL2464 PROTEIN"/>
    <property type="match status" value="1"/>
</dbReference>
<dbReference type="AlphaFoldDB" id="A0A7C4Z5V6"/>
<name>A0A7C4Z5V6_9DEIN</name>
<evidence type="ECO:0000256" key="1">
    <source>
        <dbReference type="SAM" id="MobiDB-lite"/>
    </source>
</evidence>
<proteinExistence type="predicted"/>
<dbReference type="InterPro" id="IPR002881">
    <property type="entry name" value="DUF58"/>
</dbReference>
<sequence>MFRYRIRTPLRRPQPGGRKSRRAGESLDFMELRGYAPGDDPRFVDWKAYARTGRLYTRVWEGEERVRFTLWLDGSPSMRLFGKEDFAREVARVLLAAALPDETHALGAGSLRRLRSPLELRRYAADARGPAAARTELAHARGQLLLVTDGLDETDWAALLRRLAPRRPLLVQVLAPEELDPPPRAEEWRDVETGERVHVDAAALRAWRKALAAHLRTLQRAAAAYGGYAHLRVGEPIVPALRRQGVLEWR</sequence>
<protein>
    <submittedName>
        <fullName evidence="3">DUF58 domain-containing protein</fullName>
    </submittedName>
</protein>
<dbReference type="PANTHER" id="PTHR33608:SF7">
    <property type="entry name" value="DUF58 DOMAIN-CONTAINING PROTEIN"/>
    <property type="match status" value="1"/>
</dbReference>
<reference evidence="3" key="1">
    <citation type="journal article" date="2020" name="mSystems">
        <title>Genome- and Community-Level Interaction Insights into Carbon Utilization and Element Cycling Functions of Hydrothermarchaeota in Hydrothermal Sediment.</title>
        <authorList>
            <person name="Zhou Z."/>
            <person name="Liu Y."/>
            <person name="Xu W."/>
            <person name="Pan J."/>
            <person name="Luo Z.H."/>
            <person name="Li M."/>
        </authorList>
    </citation>
    <scope>NUCLEOTIDE SEQUENCE [LARGE SCALE GENOMIC DNA]</scope>
    <source>
        <strain evidence="3">HyVt-570</strain>
    </source>
</reference>
<organism evidence="3">
    <name type="scientific">Oceanithermus profundus</name>
    <dbReference type="NCBI Taxonomy" id="187137"/>
    <lineage>
        <taxon>Bacteria</taxon>
        <taxon>Thermotogati</taxon>
        <taxon>Deinococcota</taxon>
        <taxon>Deinococci</taxon>
        <taxon>Thermales</taxon>
        <taxon>Thermaceae</taxon>
        <taxon>Oceanithermus</taxon>
    </lineage>
</organism>
<feature type="domain" description="DUF58" evidence="2">
    <location>
        <begin position="31"/>
        <end position="98"/>
    </location>
</feature>
<evidence type="ECO:0000313" key="3">
    <source>
        <dbReference type="EMBL" id="HGY09793.1"/>
    </source>
</evidence>
<dbReference type="Pfam" id="PF01882">
    <property type="entry name" value="DUF58"/>
    <property type="match status" value="1"/>
</dbReference>
<evidence type="ECO:0000259" key="2">
    <source>
        <dbReference type="Pfam" id="PF01882"/>
    </source>
</evidence>
<dbReference type="Proteomes" id="UP000885759">
    <property type="component" value="Unassembled WGS sequence"/>
</dbReference>
<dbReference type="EMBL" id="DRPZ01000187">
    <property type="protein sequence ID" value="HGY09793.1"/>
    <property type="molecule type" value="Genomic_DNA"/>
</dbReference>